<gene>
    <name evidence="1" type="ORF">N7539_006930</name>
</gene>
<dbReference type="Proteomes" id="UP001148312">
    <property type="component" value="Unassembled WGS sequence"/>
</dbReference>
<dbReference type="GeneID" id="81626780"/>
<evidence type="ECO:0000313" key="2">
    <source>
        <dbReference type="Proteomes" id="UP001148312"/>
    </source>
</evidence>
<protein>
    <submittedName>
        <fullName evidence="1">Uncharacterized protein</fullName>
    </submittedName>
</protein>
<name>A0A9W9X3C4_9EURO</name>
<proteinExistence type="predicted"/>
<dbReference type="AlphaFoldDB" id="A0A9W9X3C4"/>
<keyword evidence="2" id="KW-1185">Reference proteome</keyword>
<evidence type="ECO:0000313" key="1">
    <source>
        <dbReference type="EMBL" id="KAJ5481036.1"/>
    </source>
</evidence>
<sequence length="61" mass="7003">MRKGSEAEPFDEFAAHFRAALTRVSFYSPLDPVELVVLVEFLISRLSGIDVRRSLRVESEY</sequence>
<dbReference type="RefSeq" id="XP_056788466.1">
    <property type="nucleotide sequence ID" value="XM_056936531.1"/>
</dbReference>
<accession>A0A9W9X3C4</accession>
<reference evidence="1" key="2">
    <citation type="journal article" date="2023" name="IMA Fungus">
        <title>Comparative genomic study of the Penicillium genus elucidates a diverse pangenome and 15 lateral gene transfer events.</title>
        <authorList>
            <person name="Petersen C."/>
            <person name="Sorensen T."/>
            <person name="Nielsen M.R."/>
            <person name="Sondergaard T.E."/>
            <person name="Sorensen J.L."/>
            <person name="Fitzpatrick D.A."/>
            <person name="Frisvad J.C."/>
            <person name="Nielsen K.L."/>
        </authorList>
    </citation>
    <scope>NUCLEOTIDE SEQUENCE</scope>
    <source>
        <strain evidence="1">IBT 30728</strain>
    </source>
</reference>
<reference evidence="1" key="1">
    <citation type="submission" date="2022-12" db="EMBL/GenBank/DDBJ databases">
        <authorList>
            <person name="Petersen C."/>
        </authorList>
    </citation>
    <scope>NUCLEOTIDE SEQUENCE</scope>
    <source>
        <strain evidence="1">IBT 30728</strain>
    </source>
</reference>
<dbReference type="EMBL" id="JAPWDQ010000009">
    <property type="protein sequence ID" value="KAJ5481036.1"/>
    <property type="molecule type" value="Genomic_DNA"/>
</dbReference>
<comment type="caution">
    <text evidence="1">The sequence shown here is derived from an EMBL/GenBank/DDBJ whole genome shotgun (WGS) entry which is preliminary data.</text>
</comment>
<organism evidence="1 2">
    <name type="scientific">Penicillium diatomitis</name>
    <dbReference type="NCBI Taxonomy" id="2819901"/>
    <lineage>
        <taxon>Eukaryota</taxon>
        <taxon>Fungi</taxon>
        <taxon>Dikarya</taxon>
        <taxon>Ascomycota</taxon>
        <taxon>Pezizomycotina</taxon>
        <taxon>Eurotiomycetes</taxon>
        <taxon>Eurotiomycetidae</taxon>
        <taxon>Eurotiales</taxon>
        <taxon>Aspergillaceae</taxon>
        <taxon>Penicillium</taxon>
    </lineage>
</organism>